<evidence type="ECO:0000259" key="3">
    <source>
        <dbReference type="Pfam" id="PF04945"/>
    </source>
</evidence>
<dbReference type="Proteomes" id="UP000092952">
    <property type="component" value="Chromosome"/>
</dbReference>
<organism evidence="4 5">
    <name type="scientific">Immundisolibacter cernigliae</name>
    <dbReference type="NCBI Taxonomy" id="1810504"/>
    <lineage>
        <taxon>Bacteria</taxon>
        <taxon>Pseudomonadati</taxon>
        <taxon>Pseudomonadota</taxon>
        <taxon>Gammaproteobacteria</taxon>
        <taxon>Immundisolibacterales</taxon>
        <taxon>Immundisolibacteraceae</taxon>
        <taxon>Immundisolibacter</taxon>
    </lineage>
</organism>
<dbReference type="Pfam" id="PF04945">
    <property type="entry name" value="YHS"/>
    <property type="match status" value="1"/>
</dbReference>
<keyword evidence="5" id="KW-1185">Reference proteome</keyword>
<keyword evidence="2" id="KW-0472">Membrane</keyword>
<evidence type="ECO:0000313" key="4">
    <source>
        <dbReference type="EMBL" id="ANX03929.1"/>
    </source>
</evidence>
<dbReference type="InParanoid" id="A0A1B1YT91"/>
<reference evidence="5" key="1">
    <citation type="submission" date="2016-03" db="EMBL/GenBank/DDBJ databases">
        <title>Complete genome sequence of Solimmundus cernigliae, representing a novel lineage of polycyclic aromatic hydrocarbon degraders within the Gammaproteobacteria.</title>
        <authorList>
            <person name="Singleton D.R."/>
            <person name="Dickey A.N."/>
            <person name="Scholl E.H."/>
            <person name="Wright F.A."/>
            <person name="Aitken M.D."/>
        </authorList>
    </citation>
    <scope>NUCLEOTIDE SEQUENCE [LARGE SCALE GENOMIC DNA]</scope>
    <source>
        <strain evidence="5">TR3.2</strain>
    </source>
</reference>
<feature type="region of interest" description="Disordered" evidence="1">
    <location>
        <begin position="101"/>
        <end position="131"/>
    </location>
</feature>
<feature type="domain" description="YHS" evidence="3">
    <location>
        <begin position="74"/>
        <end position="117"/>
    </location>
</feature>
<dbReference type="AlphaFoldDB" id="A0A1B1YT91"/>
<keyword evidence="2" id="KW-0812">Transmembrane</keyword>
<evidence type="ECO:0000256" key="1">
    <source>
        <dbReference type="SAM" id="MobiDB-lite"/>
    </source>
</evidence>
<dbReference type="OrthoDB" id="344729at2"/>
<evidence type="ECO:0000256" key="2">
    <source>
        <dbReference type="SAM" id="Phobius"/>
    </source>
</evidence>
<accession>A0A1B1YT91</accession>
<feature type="region of interest" description="Disordered" evidence="1">
    <location>
        <begin position="33"/>
        <end position="79"/>
    </location>
</feature>
<sequence length="131" mass="13988">MNWLNGNIIWVLAAVAAVWFLLRGRGHGHGHGFGHGMGGGHHGSSRDERRDAPGGVLEPGDGDGPHAAAAAALDPVSGNPVRTDRALTAVFGGRAYHFESEETRKRFEAEPQRYATAAPPPEHRPRRRGGC</sequence>
<dbReference type="RefSeq" id="WP_068803684.1">
    <property type="nucleotide sequence ID" value="NZ_CP014671.1"/>
</dbReference>
<proteinExistence type="predicted"/>
<feature type="compositionally biased region" description="Gly residues" evidence="1">
    <location>
        <begin position="33"/>
        <end position="42"/>
    </location>
</feature>
<dbReference type="KEGG" id="gbi:PG2T_06800"/>
<feature type="compositionally biased region" description="Basic and acidic residues" evidence="1">
    <location>
        <begin position="101"/>
        <end position="111"/>
    </location>
</feature>
<name>A0A1B1YT91_9GAMM</name>
<dbReference type="STRING" id="1810504.PG2T_06800"/>
<keyword evidence="2" id="KW-1133">Transmembrane helix</keyword>
<dbReference type="InterPro" id="IPR007029">
    <property type="entry name" value="YHS_dom"/>
</dbReference>
<evidence type="ECO:0000313" key="5">
    <source>
        <dbReference type="Proteomes" id="UP000092952"/>
    </source>
</evidence>
<dbReference type="EMBL" id="CP014671">
    <property type="protein sequence ID" value="ANX03929.1"/>
    <property type="molecule type" value="Genomic_DNA"/>
</dbReference>
<gene>
    <name evidence="4" type="ORF">PG2T_06800</name>
</gene>
<protein>
    <recommendedName>
        <fullName evidence="3">YHS domain-containing protein</fullName>
    </recommendedName>
</protein>
<feature type="transmembrane region" description="Helical" evidence="2">
    <location>
        <begin position="6"/>
        <end position="22"/>
    </location>
</feature>